<sequence>MKNYIVIVLVIALVLIFSFDTAAQKFPQFRLSKKSLAKIETAKHAEKKLRVSKRMLHRDSIQFNRRLRKYYKHYSDSLWRAVRDYKPIDSASVSNINATDSILHSSDTTTINFVKSKLQEHLQLSFGTDSLNTESIGGEISREATAKVGDLTKRYSPTFPSHDSLRALNDLDYRDVLPADVKDFSDVKTLGDSSYLKAQAREKAEALLMKYFQENPAFLKGIERKMSLLMRKYSIVPNSNDLSTAVKRTSLADRSFRERLYVALNFQLPSIDPLTIDLSPAIGYKFNARFIAGIGGTYRQSFTDSMPKLAATVFGYKSFASYEVVRQFFVYGEFANNATRHFRLESAAKTKWTSAAFAGIGRKFLLHPKLESTMVVLYNFLYKKDDPVYPSRWAVRIGFQTSALSFR</sequence>
<proteinExistence type="predicted"/>
<name>A0A364Y1H1_9BACT</name>
<protein>
    <submittedName>
        <fullName evidence="1">Uncharacterized protein</fullName>
    </submittedName>
</protein>
<dbReference type="AlphaFoldDB" id="A0A364Y1H1"/>
<organism evidence="1 2">
    <name type="scientific">Pseudochryseolinea flava</name>
    <dbReference type="NCBI Taxonomy" id="2059302"/>
    <lineage>
        <taxon>Bacteria</taxon>
        <taxon>Pseudomonadati</taxon>
        <taxon>Bacteroidota</taxon>
        <taxon>Cytophagia</taxon>
        <taxon>Cytophagales</taxon>
        <taxon>Fulvivirgaceae</taxon>
        <taxon>Pseudochryseolinea</taxon>
    </lineage>
</organism>
<dbReference type="Proteomes" id="UP000251889">
    <property type="component" value="Unassembled WGS sequence"/>
</dbReference>
<evidence type="ECO:0000313" key="1">
    <source>
        <dbReference type="EMBL" id="RAW00578.1"/>
    </source>
</evidence>
<accession>A0A364Y1H1</accession>
<gene>
    <name evidence="1" type="ORF">DQQ10_13345</name>
</gene>
<reference evidence="1 2" key="1">
    <citation type="submission" date="2018-06" db="EMBL/GenBank/DDBJ databases">
        <title>Chryseolinea flavus sp. nov., a member of the phylum Bacteroidetes isolated from soil.</title>
        <authorList>
            <person name="Li Y."/>
            <person name="Wang J."/>
        </authorList>
    </citation>
    <scope>NUCLEOTIDE SEQUENCE [LARGE SCALE GENOMIC DNA]</scope>
    <source>
        <strain evidence="1 2">SDU1-6</strain>
    </source>
</reference>
<keyword evidence="2" id="KW-1185">Reference proteome</keyword>
<evidence type="ECO:0000313" key="2">
    <source>
        <dbReference type="Proteomes" id="UP000251889"/>
    </source>
</evidence>
<comment type="caution">
    <text evidence="1">The sequence shown here is derived from an EMBL/GenBank/DDBJ whole genome shotgun (WGS) entry which is preliminary data.</text>
</comment>
<dbReference type="EMBL" id="QMFY01000006">
    <property type="protein sequence ID" value="RAW00578.1"/>
    <property type="molecule type" value="Genomic_DNA"/>
</dbReference>